<protein>
    <submittedName>
        <fullName evidence="1">Uncharacterized protein</fullName>
    </submittedName>
</protein>
<evidence type="ECO:0000313" key="1">
    <source>
        <dbReference type="EMBL" id="CBI04165.1"/>
    </source>
</evidence>
<organism evidence="1">
    <name type="scientific">mine drainage metagenome</name>
    <dbReference type="NCBI Taxonomy" id="410659"/>
    <lineage>
        <taxon>unclassified sequences</taxon>
        <taxon>metagenomes</taxon>
        <taxon>ecological metagenomes</taxon>
    </lineage>
</organism>
<name>E6QAD9_9ZZZZ</name>
<proteinExistence type="predicted"/>
<gene>
    <name evidence="1" type="ORF">CARN5_2405</name>
</gene>
<sequence length="86" mass="9629">MMVDGQEDGMERNAVEEQVAQHYAGGIYAPDRAPEDTAIQGDTLFMFLMGEAGQCEDMEAWMVRIADAMDRIQELMEVLEAPAEEE</sequence>
<comment type="caution">
    <text evidence="1">The sequence shown here is derived from an EMBL/GenBank/DDBJ whole genome shotgun (WGS) entry which is preliminary data.</text>
</comment>
<dbReference type="EMBL" id="CABP01000049">
    <property type="protein sequence ID" value="CBI04165.1"/>
    <property type="molecule type" value="Genomic_DNA"/>
</dbReference>
<dbReference type="AlphaFoldDB" id="E6QAD9"/>
<reference evidence="1" key="1">
    <citation type="submission" date="2009-10" db="EMBL/GenBank/DDBJ databases">
        <title>Diversity of trophic interactions inside an arsenic-rich microbial ecosystem.</title>
        <authorList>
            <person name="Bertin P.N."/>
            <person name="Heinrich-Salmeron A."/>
            <person name="Pelletier E."/>
            <person name="Goulhen-Chollet F."/>
            <person name="Arsene-Ploetze F."/>
            <person name="Gallien S."/>
            <person name="Calteau A."/>
            <person name="Vallenet D."/>
            <person name="Casiot C."/>
            <person name="Chane-Woon-Ming B."/>
            <person name="Giloteaux L."/>
            <person name="Barakat M."/>
            <person name="Bonnefoy V."/>
            <person name="Bruneel O."/>
            <person name="Chandler M."/>
            <person name="Cleiss J."/>
            <person name="Duran R."/>
            <person name="Elbaz-Poulichet F."/>
            <person name="Fonknechten N."/>
            <person name="Lauga B."/>
            <person name="Mornico D."/>
            <person name="Ortet P."/>
            <person name="Schaeffer C."/>
            <person name="Siguier P."/>
            <person name="Alexander Thil Smith A."/>
            <person name="Van Dorsselaer A."/>
            <person name="Weissenbach J."/>
            <person name="Medigue C."/>
            <person name="Le Paslier D."/>
        </authorList>
    </citation>
    <scope>NUCLEOTIDE SEQUENCE</scope>
</reference>
<accession>E6QAD9</accession>